<evidence type="ECO:0000259" key="1">
    <source>
        <dbReference type="Pfam" id="PF12728"/>
    </source>
</evidence>
<proteinExistence type="predicted"/>
<dbReference type="OrthoDB" id="9813719at2"/>
<dbReference type="AlphaFoldDB" id="A0A4Z0Y037"/>
<evidence type="ECO:0000313" key="2">
    <source>
        <dbReference type="EMBL" id="TGJ77239.1"/>
    </source>
</evidence>
<sequence length="56" mass="6536">MDYITAKQAAEKWNISPRRVQVLCEQGRIKGAVRLGWAWTIPKDAEKPEDARLRRK</sequence>
<gene>
    <name evidence="2" type="ORF">CAGA_06080</name>
</gene>
<dbReference type="Pfam" id="PF12728">
    <property type="entry name" value="HTH_17"/>
    <property type="match status" value="1"/>
</dbReference>
<protein>
    <submittedName>
        <fullName evidence="2">Helix-turn-helix domain protein</fullName>
    </submittedName>
</protein>
<keyword evidence="3" id="KW-1185">Reference proteome</keyword>
<dbReference type="InterPro" id="IPR041657">
    <property type="entry name" value="HTH_17"/>
</dbReference>
<dbReference type="RefSeq" id="WP_135657574.1">
    <property type="nucleotide sequence ID" value="NZ_SRMQ01000002.1"/>
</dbReference>
<organism evidence="2 3">
    <name type="scientific">Caproiciproducens galactitolivorans</name>
    <dbReference type="NCBI Taxonomy" id="642589"/>
    <lineage>
        <taxon>Bacteria</taxon>
        <taxon>Bacillati</taxon>
        <taxon>Bacillota</taxon>
        <taxon>Clostridia</taxon>
        <taxon>Eubacteriales</taxon>
        <taxon>Acutalibacteraceae</taxon>
        <taxon>Caproiciproducens</taxon>
    </lineage>
</organism>
<accession>A0A4Z0Y037</accession>
<reference evidence="2 3" key="1">
    <citation type="submission" date="2019-04" db="EMBL/GenBank/DDBJ databases">
        <authorList>
            <person name="Poehlein A."/>
            <person name="Bengelsdorf F.R."/>
            <person name="Duerre P."/>
            <person name="Daniel R."/>
        </authorList>
    </citation>
    <scope>NUCLEOTIDE SEQUENCE [LARGE SCALE GENOMIC DNA]</scope>
    <source>
        <strain evidence="2 3">BS-1</strain>
    </source>
</reference>
<feature type="domain" description="Helix-turn-helix" evidence="1">
    <location>
        <begin position="3"/>
        <end position="44"/>
    </location>
</feature>
<name>A0A4Z0Y037_9FIRM</name>
<dbReference type="EMBL" id="SRMQ01000002">
    <property type="protein sequence ID" value="TGJ77239.1"/>
    <property type="molecule type" value="Genomic_DNA"/>
</dbReference>
<dbReference type="Proteomes" id="UP000297714">
    <property type="component" value="Unassembled WGS sequence"/>
</dbReference>
<comment type="caution">
    <text evidence="2">The sequence shown here is derived from an EMBL/GenBank/DDBJ whole genome shotgun (WGS) entry which is preliminary data.</text>
</comment>
<evidence type="ECO:0000313" key="3">
    <source>
        <dbReference type="Proteomes" id="UP000297714"/>
    </source>
</evidence>